<comment type="caution">
    <text evidence="1">The sequence shown here is derived from an EMBL/GenBank/DDBJ whole genome shotgun (WGS) entry which is preliminary data.</text>
</comment>
<keyword evidence="2" id="KW-1185">Reference proteome</keyword>
<organism evidence="1 2">
    <name type="scientific">Nitrococcus mobilis Nb-231</name>
    <dbReference type="NCBI Taxonomy" id="314278"/>
    <lineage>
        <taxon>Bacteria</taxon>
        <taxon>Pseudomonadati</taxon>
        <taxon>Pseudomonadota</taxon>
        <taxon>Gammaproteobacteria</taxon>
        <taxon>Chromatiales</taxon>
        <taxon>Ectothiorhodospiraceae</taxon>
        <taxon>Nitrococcus</taxon>
    </lineage>
</organism>
<dbReference type="PRINTS" id="PR00214">
    <property type="entry name" value="MYELINPLP"/>
</dbReference>
<accession>A4BPH5</accession>
<gene>
    <name evidence="1" type="ORF">NB231_12089</name>
</gene>
<dbReference type="Proteomes" id="UP000003374">
    <property type="component" value="Unassembled WGS sequence"/>
</dbReference>
<protein>
    <submittedName>
        <fullName evidence="1">Uncharacterized protein</fullName>
    </submittedName>
</protein>
<dbReference type="GO" id="GO:0016020">
    <property type="term" value="C:membrane"/>
    <property type="evidence" value="ECO:0007669"/>
    <property type="project" value="InterPro"/>
</dbReference>
<proteinExistence type="predicted"/>
<sequence length="123" mass="13834">MLAITKILRKLWQHILDCSAIPLFIPGKTMHRQIPAMARLYCAASGKPHNPPRAIHHGRGLHRYNYADMPVFDMVFGTFRNPQGYEMEIGFYHGASARVIDMLTFRDVATPDGAESAPLKEVA</sequence>
<evidence type="ECO:0000313" key="1">
    <source>
        <dbReference type="EMBL" id="EAR22476.1"/>
    </source>
</evidence>
<dbReference type="eggNOG" id="COG3000">
    <property type="taxonomic scope" value="Bacteria"/>
</dbReference>
<evidence type="ECO:0000313" key="2">
    <source>
        <dbReference type="Proteomes" id="UP000003374"/>
    </source>
</evidence>
<dbReference type="AlphaFoldDB" id="A4BPH5"/>
<dbReference type="InterPro" id="IPR001614">
    <property type="entry name" value="Myelin_PLP"/>
</dbReference>
<dbReference type="EMBL" id="AAOF01000003">
    <property type="protein sequence ID" value="EAR22476.1"/>
    <property type="molecule type" value="Genomic_DNA"/>
</dbReference>
<dbReference type="STRING" id="314278.NB231_12089"/>
<reference evidence="1 2" key="1">
    <citation type="submission" date="2006-02" db="EMBL/GenBank/DDBJ databases">
        <authorList>
            <person name="Waterbury J."/>
            <person name="Ferriera S."/>
            <person name="Johnson J."/>
            <person name="Kravitz S."/>
            <person name="Halpern A."/>
            <person name="Remington K."/>
            <person name="Beeson K."/>
            <person name="Tran B."/>
            <person name="Rogers Y.-H."/>
            <person name="Friedman R."/>
            <person name="Venter J.C."/>
        </authorList>
    </citation>
    <scope>NUCLEOTIDE SEQUENCE [LARGE SCALE GENOMIC DNA]</scope>
    <source>
        <strain evidence="1 2">Nb-231</strain>
    </source>
</reference>
<dbReference type="HOGENOM" id="CLU_2012859_0_0_6"/>
<name>A4BPH5_9GAMM</name>